<dbReference type="AlphaFoldDB" id="A0A382I094"/>
<protein>
    <recommendedName>
        <fullName evidence="1">Carboxymuconolactone decarboxylase-like domain-containing protein</fullName>
    </recommendedName>
</protein>
<sequence length="185" mass="20702">MARVPYVKRDDLAEQQQPIFDRIEQTRGRVSNVFAALLNNPEATKAVTSVGEYIRYQSKLDPVVRETAILTTAKESQNSYEWAQHEPIAREIGVRDEVINSILSGKGPMGLPAKEGIFIQSAKELVKNGTVTSRTYQALDHLLGPQVTIDFLVTVGYYSMLSRLIHSLDVDFDEGLTLNDQFETS</sequence>
<accession>A0A382I094</accession>
<feature type="domain" description="Carboxymuconolactone decarboxylase-like" evidence="1">
    <location>
        <begin position="41"/>
        <end position="110"/>
    </location>
</feature>
<dbReference type="InterPro" id="IPR029032">
    <property type="entry name" value="AhpD-like"/>
</dbReference>
<dbReference type="Pfam" id="PF02627">
    <property type="entry name" value="CMD"/>
    <property type="match status" value="1"/>
</dbReference>
<name>A0A382I094_9ZZZZ</name>
<dbReference type="PANTHER" id="PTHR34846">
    <property type="entry name" value="4-CARBOXYMUCONOLACTONE DECARBOXYLASE FAMILY PROTEIN (AFU_ORTHOLOGUE AFUA_6G11590)"/>
    <property type="match status" value="1"/>
</dbReference>
<reference evidence="2" key="1">
    <citation type="submission" date="2018-05" db="EMBL/GenBank/DDBJ databases">
        <authorList>
            <person name="Lanie J.A."/>
            <person name="Ng W.-L."/>
            <person name="Kazmierczak K.M."/>
            <person name="Andrzejewski T.M."/>
            <person name="Davidsen T.M."/>
            <person name="Wayne K.J."/>
            <person name="Tettelin H."/>
            <person name="Glass J.I."/>
            <person name="Rusch D."/>
            <person name="Podicherti R."/>
            <person name="Tsui H.-C.T."/>
            <person name="Winkler M.E."/>
        </authorList>
    </citation>
    <scope>NUCLEOTIDE SEQUENCE</scope>
</reference>
<dbReference type="Gene3D" id="1.20.1290.10">
    <property type="entry name" value="AhpD-like"/>
    <property type="match status" value="1"/>
</dbReference>
<evidence type="ECO:0000313" key="2">
    <source>
        <dbReference type="EMBL" id="SVB93050.1"/>
    </source>
</evidence>
<dbReference type="InterPro" id="IPR003779">
    <property type="entry name" value="CMD-like"/>
</dbReference>
<dbReference type="EMBL" id="UINC01064409">
    <property type="protein sequence ID" value="SVB93050.1"/>
    <property type="molecule type" value="Genomic_DNA"/>
</dbReference>
<dbReference type="GO" id="GO:0051920">
    <property type="term" value="F:peroxiredoxin activity"/>
    <property type="evidence" value="ECO:0007669"/>
    <property type="project" value="InterPro"/>
</dbReference>
<gene>
    <name evidence="2" type="ORF">METZ01_LOCUS245904</name>
</gene>
<dbReference type="SUPFAM" id="SSF69118">
    <property type="entry name" value="AhpD-like"/>
    <property type="match status" value="1"/>
</dbReference>
<organism evidence="2">
    <name type="scientific">marine metagenome</name>
    <dbReference type="NCBI Taxonomy" id="408172"/>
    <lineage>
        <taxon>unclassified sequences</taxon>
        <taxon>metagenomes</taxon>
        <taxon>ecological metagenomes</taxon>
    </lineage>
</organism>
<evidence type="ECO:0000259" key="1">
    <source>
        <dbReference type="Pfam" id="PF02627"/>
    </source>
</evidence>
<dbReference type="PANTHER" id="PTHR34846:SF11">
    <property type="entry name" value="4-CARBOXYMUCONOLACTONE DECARBOXYLASE FAMILY PROTEIN (AFU_ORTHOLOGUE AFUA_6G11590)"/>
    <property type="match status" value="1"/>
</dbReference>
<proteinExistence type="predicted"/>